<keyword evidence="2 5" id="KW-0812">Transmembrane</keyword>
<dbReference type="GO" id="GO:0004930">
    <property type="term" value="F:G protein-coupled receptor activity"/>
    <property type="evidence" value="ECO:0007669"/>
    <property type="project" value="InterPro"/>
</dbReference>
<name>A0A7I8VZJ7_9ANNE</name>
<feature type="transmembrane region" description="Helical" evidence="5">
    <location>
        <begin position="293"/>
        <end position="317"/>
    </location>
</feature>
<dbReference type="PANTHER" id="PTHR46641">
    <property type="entry name" value="FMRFAMIDE RECEPTOR-RELATED"/>
    <property type="match status" value="1"/>
</dbReference>
<dbReference type="Gene3D" id="1.20.1070.10">
    <property type="entry name" value="Rhodopsin 7-helix transmembrane proteins"/>
    <property type="match status" value="1"/>
</dbReference>
<gene>
    <name evidence="7" type="ORF">DGYR_LOCUS9581</name>
</gene>
<feature type="transmembrane region" description="Helical" evidence="5">
    <location>
        <begin position="56"/>
        <end position="76"/>
    </location>
</feature>
<dbReference type="OrthoDB" id="9990906at2759"/>
<reference evidence="7 8" key="1">
    <citation type="submission" date="2020-08" db="EMBL/GenBank/DDBJ databases">
        <authorList>
            <person name="Hejnol A."/>
        </authorList>
    </citation>
    <scope>NUCLEOTIDE SEQUENCE [LARGE SCALE GENOMIC DNA]</scope>
</reference>
<protein>
    <recommendedName>
        <fullName evidence="6">G-protein coupled receptors family 1 profile domain-containing protein</fullName>
    </recommendedName>
</protein>
<feature type="transmembrane region" description="Helical" evidence="5">
    <location>
        <begin position="185"/>
        <end position="210"/>
    </location>
</feature>
<proteinExistence type="predicted"/>
<evidence type="ECO:0000256" key="2">
    <source>
        <dbReference type="ARBA" id="ARBA00022692"/>
    </source>
</evidence>
<dbReference type="Proteomes" id="UP000549394">
    <property type="component" value="Unassembled WGS sequence"/>
</dbReference>
<evidence type="ECO:0000256" key="5">
    <source>
        <dbReference type="SAM" id="Phobius"/>
    </source>
</evidence>
<dbReference type="AlphaFoldDB" id="A0A7I8VZJ7"/>
<feature type="transmembrane region" description="Helical" evidence="5">
    <location>
        <begin position="22"/>
        <end position="50"/>
    </location>
</feature>
<sequence length="340" mass="38746">MAENVTLVCEDDPRIWYCQISYWVYCFTMPVLLIIGLVGNSLAFIVLFRLKKKTPTIIYLSVLAVSDILTATPGALERFIRGVTNNRVYLRFYFNCSGFTAPYYIASYVSAWMIVSVAVDRMIAIIFPVVRRTVKCAKIVAVVIFLVASLIFICFQVTVPTTDKFGRKRCHYGKTGSYYEIMSKYWYVVDAITYSILPNLVIIPCTIIIIRQLKAYRKTRASLGCSVGSIELSTNSLENSCEIKQARVERSLEARRINLTLIAVCVIYAFCTTTFCIFETLEYTLSSKHEALIRLGLVVGDNLLFVNHTVNWAVYCLTNPKFKMEMLNLITCKYLKTTRT</sequence>
<dbReference type="PROSITE" id="PS50262">
    <property type="entry name" value="G_PROTEIN_RECEP_F1_2"/>
    <property type="match status" value="1"/>
</dbReference>
<dbReference type="EMBL" id="CAJFCJ010000014">
    <property type="protein sequence ID" value="CAD5121660.1"/>
    <property type="molecule type" value="Genomic_DNA"/>
</dbReference>
<feature type="transmembrane region" description="Helical" evidence="5">
    <location>
        <begin position="257"/>
        <end position="281"/>
    </location>
</feature>
<evidence type="ECO:0000256" key="3">
    <source>
        <dbReference type="ARBA" id="ARBA00022989"/>
    </source>
</evidence>
<dbReference type="SUPFAM" id="SSF81321">
    <property type="entry name" value="Family A G protein-coupled receptor-like"/>
    <property type="match status" value="1"/>
</dbReference>
<comment type="subcellular location">
    <subcellularLocation>
        <location evidence="1">Membrane</location>
    </subcellularLocation>
</comment>
<feature type="domain" description="G-protein coupled receptors family 1 profile" evidence="6">
    <location>
        <begin position="39"/>
        <end position="315"/>
    </location>
</feature>
<dbReference type="InterPro" id="IPR017452">
    <property type="entry name" value="GPCR_Rhodpsn_7TM"/>
</dbReference>
<keyword evidence="8" id="KW-1185">Reference proteome</keyword>
<evidence type="ECO:0000256" key="1">
    <source>
        <dbReference type="ARBA" id="ARBA00004370"/>
    </source>
</evidence>
<feature type="transmembrane region" description="Helical" evidence="5">
    <location>
        <begin position="139"/>
        <end position="159"/>
    </location>
</feature>
<accession>A0A7I8VZJ7</accession>
<evidence type="ECO:0000313" key="7">
    <source>
        <dbReference type="EMBL" id="CAD5121660.1"/>
    </source>
</evidence>
<comment type="caution">
    <text evidence="7">The sequence shown here is derived from an EMBL/GenBank/DDBJ whole genome shotgun (WGS) entry which is preliminary data.</text>
</comment>
<keyword evidence="3 5" id="KW-1133">Transmembrane helix</keyword>
<dbReference type="PRINTS" id="PR00237">
    <property type="entry name" value="GPCRRHODOPSN"/>
</dbReference>
<dbReference type="InterPro" id="IPR000276">
    <property type="entry name" value="GPCR_Rhodpsn"/>
</dbReference>
<evidence type="ECO:0000256" key="4">
    <source>
        <dbReference type="ARBA" id="ARBA00023136"/>
    </source>
</evidence>
<evidence type="ECO:0000259" key="6">
    <source>
        <dbReference type="PROSITE" id="PS50262"/>
    </source>
</evidence>
<dbReference type="Pfam" id="PF00001">
    <property type="entry name" value="7tm_1"/>
    <property type="match status" value="1"/>
</dbReference>
<organism evidence="7 8">
    <name type="scientific">Dimorphilus gyrociliatus</name>
    <dbReference type="NCBI Taxonomy" id="2664684"/>
    <lineage>
        <taxon>Eukaryota</taxon>
        <taxon>Metazoa</taxon>
        <taxon>Spiralia</taxon>
        <taxon>Lophotrochozoa</taxon>
        <taxon>Annelida</taxon>
        <taxon>Polychaeta</taxon>
        <taxon>Polychaeta incertae sedis</taxon>
        <taxon>Dinophilidae</taxon>
        <taxon>Dimorphilus</taxon>
    </lineage>
</organism>
<evidence type="ECO:0000313" key="8">
    <source>
        <dbReference type="Proteomes" id="UP000549394"/>
    </source>
</evidence>
<dbReference type="GO" id="GO:0016020">
    <property type="term" value="C:membrane"/>
    <property type="evidence" value="ECO:0007669"/>
    <property type="project" value="UniProtKB-SubCell"/>
</dbReference>
<keyword evidence="4 5" id="KW-0472">Membrane</keyword>
<dbReference type="InterPro" id="IPR052954">
    <property type="entry name" value="GPCR-Ligand_Int"/>
</dbReference>